<evidence type="ECO:0000313" key="2">
    <source>
        <dbReference type="Proteomes" id="UP000308917"/>
    </source>
</evidence>
<evidence type="ECO:0000313" key="1">
    <source>
        <dbReference type="EMBL" id="THT97704.1"/>
    </source>
</evidence>
<organism evidence="1 2">
    <name type="scientific">Lampropedia puyangensis</name>
    <dbReference type="NCBI Taxonomy" id="1330072"/>
    <lineage>
        <taxon>Bacteria</taxon>
        <taxon>Pseudomonadati</taxon>
        <taxon>Pseudomonadota</taxon>
        <taxon>Betaproteobacteria</taxon>
        <taxon>Burkholderiales</taxon>
        <taxon>Comamonadaceae</taxon>
        <taxon>Lampropedia</taxon>
    </lineage>
</organism>
<reference evidence="1 2" key="1">
    <citation type="journal article" date="2015" name="Antonie Van Leeuwenhoek">
        <title>Lampropedia puyangensis sp. nov., isolated from symptomatic bark of Populus ? euramericana canker and emended description of Lampropedia hyalina (Ehrenberg 1832) Lee et al. 2004.</title>
        <authorList>
            <person name="Li Y."/>
            <person name="Wang T."/>
            <person name="Piao C.G."/>
            <person name="Wang L.F."/>
            <person name="Tian G.Z."/>
            <person name="Zhu T.H."/>
            <person name="Guo M.W."/>
        </authorList>
    </citation>
    <scope>NUCLEOTIDE SEQUENCE [LARGE SCALE GENOMIC DNA]</scope>
    <source>
        <strain evidence="1 2">2-bin</strain>
    </source>
</reference>
<comment type="caution">
    <text evidence="1">The sequence shown here is derived from an EMBL/GenBank/DDBJ whole genome shotgun (WGS) entry which is preliminary data.</text>
</comment>
<proteinExistence type="predicted"/>
<gene>
    <name evidence="1" type="ORF">E9531_15515</name>
</gene>
<accession>A0A4S8EVD4</accession>
<keyword evidence="2" id="KW-1185">Reference proteome</keyword>
<name>A0A4S8EVD4_9BURK</name>
<dbReference type="AlphaFoldDB" id="A0A4S8EVD4"/>
<dbReference type="Proteomes" id="UP000308917">
    <property type="component" value="Unassembled WGS sequence"/>
</dbReference>
<dbReference type="EMBL" id="STFG01000026">
    <property type="protein sequence ID" value="THT97704.1"/>
    <property type="molecule type" value="Genomic_DNA"/>
</dbReference>
<sequence>MELTMNQSINHKQDNVIKLHLKKIITCRDCMESMHDKYRSSIASGLFDNWVCDIMFAYSLGLDVPINWWVQKMDDSDPFLMAYANWFNQLTKMMKIQERDFSINWDDEFTRLAFNALIEIFDSSNFLMKLDSSQRLQEHNTTSMVRRVCGFKARHSKLMIVRLDVGFSLNPPELEIGSKSGHKVLTDNLDLLVKSIRADYSYSYIHHEAKLEYSQERGLHAHLLFLFNGSVVREDETIGFLIAQRWRAQFHADVGWAYNDNNPIRKAQLKPYGLALGVFNEDSPQFVANVCNAVRYMAKPDHLLRLAFPGIRRAMRSAHIDQTKWERKMKATVVRQRMRKMGL</sequence>
<protein>
    <submittedName>
        <fullName evidence="1">Inovirus Gp2 family protein</fullName>
    </submittedName>
</protein>